<protein>
    <recommendedName>
        <fullName evidence="1">site-specific DNA-methyltransferase (adenine-specific)</fullName>
        <ecNumber evidence="1">2.1.1.72</ecNumber>
    </recommendedName>
</protein>
<evidence type="ECO:0000256" key="1">
    <source>
        <dbReference type="ARBA" id="ARBA00011900"/>
    </source>
</evidence>
<dbReference type="InterPro" id="IPR002052">
    <property type="entry name" value="DNA_methylase_N6_adenine_CS"/>
</dbReference>
<feature type="region of interest" description="Disordered" evidence="6">
    <location>
        <begin position="28"/>
        <end position="54"/>
    </location>
</feature>
<dbReference type="InterPro" id="IPR029063">
    <property type="entry name" value="SAM-dependent_MTases_sf"/>
</dbReference>
<dbReference type="PANTHER" id="PTHR33841:SF4">
    <property type="entry name" value="RESTRICTION MODIFICATION SYSTEM DNA SPECIFICITY DOMAIN"/>
    <property type="match status" value="1"/>
</dbReference>
<dbReference type="GO" id="GO:0032259">
    <property type="term" value="P:methylation"/>
    <property type="evidence" value="ECO:0007669"/>
    <property type="project" value="UniProtKB-KW"/>
</dbReference>
<evidence type="ECO:0000313" key="9">
    <source>
        <dbReference type="Proteomes" id="UP000215086"/>
    </source>
</evidence>
<dbReference type="EC" id="2.1.1.72" evidence="1"/>
<dbReference type="PRINTS" id="PR00507">
    <property type="entry name" value="N12N6MTFRASE"/>
</dbReference>
<keyword evidence="4" id="KW-0949">S-adenosyl-L-methionine</keyword>
<keyword evidence="3" id="KW-0808">Transferase</keyword>
<dbReference type="AlphaFoldDB" id="A0A286RHG2"/>
<dbReference type="GO" id="GO:0009007">
    <property type="term" value="F:site-specific DNA-methyltransferase (adenine-specific) activity"/>
    <property type="evidence" value="ECO:0007669"/>
    <property type="project" value="UniProtKB-EC"/>
</dbReference>
<dbReference type="InterPro" id="IPR011639">
    <property type="entry name" value="MethylTrfase_TaqI-like_dom"/>
</dbReference>
<dbReference type="Pfam" id="PF07669">
    <property type="entry name" value="Eco57I"/>
    <property type="match status" value="1"/>
</dbReference>
<gene>
    <name evidence="8" type="ORF">THTE_2813</name>
</gene>
<evidence type="ECO:0000259" key="7">
    <source>
        <dbReference type="Pfam" id="PF07669"/>
    </source>
</evidence>
<dbReference type="Gene3D" id="3.40.50.150">
    <property type="entry name" value="Vaccinia Virus protein VP39"/>
    <property type="match status" value="1"/>
</dbReference>
<evidence type="ECO:0000256" key="4">
    <source>
        <dbReference type="ARBA" id="ARBA00022691"/>
    </source>
</evidence>
<dbReference type="KEGG" id="ttf:THTE_2813"/>
<dbReference type="PROSITE" id="PS00092">
    <property type="entry name" value="N6_MTASE"/>
    <property type="match status" value="1"/>
</dbReference>
<dbReference type="InterPro" id="IPR050953">
    <property type="entry name" value="N4_N6_ade-DNA_methylase"/>
</dbReference>
<evidence type="ECO:0000313" key="8">
    <source>
        <dbReference type="EMBL" id="ASV75415.1"/>
    </source>
</evidence>
<feature type="domain" description="Type II methyltransferase M.TaqI-like" evidence="7">
    <location>
        <begin position="293"/>
        <end position="486"/>
    </location>
</feature>
<comment type="catalytic activity">
    <reaction evidence="5">
        <text>a 2'-deoxyadenosine in DNA + S-adenosyl-L-methionine = an N(6)-methyl-2'-deoxyadenosine in DNA + S-adenosyl-L-homocysteine + H(+)</text>
        <dbReference type="Rhea" id="RHEA:15197"/>
        <dbReference type="Rhea" id="RHEA-COMP:12418"/>
        <dbReference type="Rhea" id="RHEA-COMP:12419"/>
        <dbReference type="ChEBI" id="CHEBI:15378"/>
        <dbReference type="ChEBI" id="CHEBI:57856"/>
        <dbReference type="ChEBI" id="CHEBI:59789"/>
        <dbReference type="ChEBI" id="CHEBI:90615"/>
        <dbReference type="ChEBI" id="CHEBI:90616"/>
        <dbReference type="EC" id="2.1.1.72"/>
    </reaction>
</comment>
<evidence type="ECO:0000256" key="2">
    <source>
        <dbReference type="ARBA" id="ARBA00022603"/>
    </source>
</evidence>
<evidence type="ECO:0000256" key="3">
    <source>
        <dbReference type="ARBA" id="ARBA00022679"/>
    </source>
</evidence>
<proteinExistence type="predicted"/>
<dbReference type="PANTHER" id="PTHR33841">
    <property type="entry name" value="DNA METHYLTRANSFERASE YEEA-RELATED"/>
    <property type="match status" value="1"/>
</dbReference>
<evidence type="ECO:0000256" key="6">
    <source>
        <dbReference type="SAM" id="MobiDB-lite"/>
    </source>
</evidence>
<dbReference type="EMBL" id="CP018477">
    <property type="protein sequence ID" value="ASV75415.1"/>
    <property type="molecule type" value="Genomic_DNA"/>
</dbReference>
<reference evidence="8 9" key="1">
    <citation type="journal article" name="Front. Microbiol.">
        <title>Sugar Metabolism of the First Thermophilic Planctomycete Thermogutta terrifontis: Comparative Genomic and Transcriptomic Approaches.</title>
        <authorList>
            <person name="Elcheninov A.G."/>
            <person name="Menzel P."/>
            <person name="Gudbergsdottir S.R."/>
            <person name="Slesarev A.I."/>
            <person name="Kadnikov V.V."/>
            <person name="Krogh A."/>
            <person name="Bonch-Osmolovskaya E.A."/>
            <person name="Peng X."/>
            <person name="Kublanov I.V."/>
        </authorList>
    </citation>
    <scope>NUCLEOTIDE SEQUENCE [LARGE SCALE GENOMIC DNA]</scope>
    <source>
        <strain evidence="8 9">R1</strain>
    </source>
</reference>
<keyword evidence="2" id="KW-0489">Methyltransferase</keyword>
<keyword evidence="9" id="KW-1185">Reference proteome</keyword>
<dbReference type="GO" id="GO:0006304">
    <property type="term" value="P:DNA modification"/>
    <property type="evidence" value="ECO:0007669"/>
    <property type="project" value="InterPro"/>
</dbReference>
<dbReference type="Proteomes" id="UP000215086">
    <property type="component" value="Chromosome"/>
</dbReference>
<sequence>MGKVARWLKARPPVVQQLLTCLTCSLSRPAPTSPSGSATKLRVASKSGDASQSPKAGRLWAAQWGLDPHLTDSVVEQALEAVFACVTTLITVRFLQLLDVEGIPEEPSVHAQLLVAFAVQDVPERYPQAKELWGFYQWLGLTDALSVNVNADPSQLTAHLTAFVQEVDRILEPKPAWNVTPQDIFRPIREALFPKWIRLAKGEFYTPFVLADYILEKLGYPDQMNSRLLDPSCGSGVFLVAAAWRRAEHFRRQLAEGIAIHREYSSTPAVHGNASAQAVLRDKLLHTILGGGILGLEIQPAAVLAARASLAVIATAFCRRWMPHVPISLSDLTRHGPPVLRRDFLSLWSSLGSGACETSETSFPTTSTDVLDRKPFDIIVGNPPWVIWDRLDENARRDMSTVFRELGLFDLSPQMARHGGGKRDCGAAFISAACRVLEQHGRLGMVLPVSLFHSQASGRSFRLLFSKSQGCLRIREVVDLRAVSVFPGTIQRTGILFAEKGIAPRFPVPFTVCRGRKGHRGQLRDGMWPSIQAERTVLFAQPADRTDAGAPWIIMRPSLWEIWEQICGRSEYQAYLGANTGGANGIFWLEVLGWEGNRLVVQNRPEFGRTPVPRVTATLEPDLVFPLVRWKDLAPIKAPVLGVLLVQNPATRSPWPEDYLREFFPATFGYLARFQDVLDRRAARKKLQSRGPWYAQYNVGPYTMASWKVVWRRMDATLKAVVLGEESLAGLPAKPVIPQETCCFVPVESSEEGHYLAGVLNSPLVEAIIQAFGMSGSRSFGSPSLLHYLRIPRFRPTDPVHMQLAEFYRQAACREDTADSDFLAEWTELAAAVFGTDSERAKREILQHGTSPH</sequence>
<dbReference type="GO" id="GO:0003676">
    <property type="term" value="F:nucleic acid binding"/>
    <property type="evidence" value="ECO:0007669"/>
    <property type="project" value="InterPro"/>
</dbReference>
<evidence type="ECO:0000256" key="5">
    <source>
        <dbReference type="ARBA" id="ARBA00047942"/>
    </source>
</evidence>
<dbReference type="SUPFAM" id="SSF53335">
    <property type="entry name" value="S-adenosyl-L-methionine-dependent methyltransferases"/>
    <property type="match status" value="1"/>
</dbReference>
<organism evidence="8 9">
    <name type="scientific">Thermogutta terrifontis</name>
    <dbReference type="NCBI Taxonomy" id="1331910"/>
    <lineage>
        <taxon>Bacteria</taxon>
        <taxon>Pseudomonadati</taxon>
        <taxon>Planctomycetota</taxon>
        <taxon>Planctomycetia</taxon>
        <taxon>Pirellulales</taxon>
        <taxon>Thermoguttaceae</taxon>
        <taxon>Thermogutta</taxon>
    </lineage>
</organism>
<accession>A0A286RHG2</accession>
<name>A0A286RHG2_9BACT</name>